<reference evidence="1 2" key="1">
    <citation type="journal article" date="2018" name="Mol. Biol. Evol.">
        <title>Broad Genomic Sampling Reveals a Smut Pathogenic Ancestry of the Fungal Clade Ustilaginomycotina.</title>
        <authorList>
            <person name="Kijpornyongpan T."/>
            <person name="Mondo S.J."/>
            <person name="Barry K."/>
            <person name="Sandor L."/>
            <person name="Lee J."/>
            <person name="Lipzen A."/>
            <person name="Pangilinan J."/>
            <person name="LaButti K."/>
            <person name="Hainaut M."/>
            <person name="Henrissat B."/>
            <person name="Grigoriev I.V."/>
            <person name="Spatafora J.W."/>
            <person name="Aime M.C."/>
        </authorList>
    </citation>
    <scope>NUCLEOTIDE SEQUENCE [LARGE SCALE GENOMIC DNA]</scope>
    <source>
        <strain evidence="1 2">SA 807</strain>
    </source>
</reference>
<name>A0ACD0P4M8_9BASI</name>
<gene>
    <name evidence="1" type="ORF">IE53DRAFT_384545</name>
</gene>
<organism evidence="1 2">
    <name type="scientific">Violaceomyces palustris</name>
    <dbReference type="NCBI Taxonomy" id="1673888"/>
    <lineage>
        <taxon>Eukaryota</taxon>
        <taxon>Fungi</taxon>
        <taxon>Dikarya</taxon>
        <taxon>Basidiomycota</taxon>
        <taxon>Ustilaginomycotina</taxon>
        <taxon>Ustilaginomycetes</taxon>
        <taxon>Violaceomycetales</taxon>
        <taxon>Violaceomycetaceae</taxon>
        <taxon>Violaceomyces</taxon>
    </lineage>
</organism>
<sequence length="913" mass="98622">MSAEIPPATKTQTLPFPEPNPTASLILSHKPLGKRVLIVGTGKLAASRAFACLEAGIKPVVLRLEPEGSVDQAWCQELSYRLSKGQLESFQAPDQLCQSTDQRFNADEREKAWDRVLDELDGLVVAHDDRTSGGRASSSGSISENSLFAVCVTDTLKVGDEDQTRSRSDPSLPAKGTAEGVDPYSRALLLARLCKRRRIPINVADKPELCDFSFPASFRFPCVNPIQGSASLIGSDGSAPAARQANLSSSLQIAVTTNGRGCRLAGRIRRELVGALPRNVGDAVEKVGIMRDMAKQGDRASFLAHERGPGGEEDGQRRQKKARLSNHGTKDLEEEDLSFDATPLNSPVPQLGHQGNPLDKASAILKAKMASQQRADGMALAEKEEEAERTKRRMRWVAQISEYWPIDYLGSLKEEQMKAVLDTYAEKGMESVQSTTSSVDQTTTELVKAGGKDGGGSRDQSSRGGGGQEVEKARRLSQHDLNIYPPPKKSKKKGHIYLLGSGPGHPGLLTVMAHRLLTSPDTHLILSDKLVPAPILRLIPPGTDFEIAKKFPGNAEGAQSELIAKALKAALEEGKNVVRLKQGDPFVYGRGGEEVLAFRRAGIECTVVPGISSAIAAPLMLGIPVTQRGSADSLILCTGVGRGGKKVKLPGYERSRTLLVLMGVARLKSVVEILTGENEGGERDGAAFPPNTPIAIIERASSKDQRMVASTLDGIVQALERSGEQRPPGMMMIGWSVLSLEGEGDLTCLDEDVKRNVETTTGGGERVMEGEEVREQEQGPGRGSYDQEIRRKDDDRITRWLGEKGYLIKEGLDEHYSKSLSDLVGETWRSVHDGVKPNGSVVVKAEGVPVGSESIALERRDESGWAGPRYGNQGRPQGGWVEGEAPNVPALDEIIHAQDLEYARIQAGLLKRD</sequence>
<proteinExistence type="predicted"/>
<protein>
    <submittedName>
        <fullName evidence="1">Uncharacterized protein</fullName>
    </submittedName>
</protein>
<accession>A0ACD0P4M8</accession>
<evidence type="ECO:0000313" key="2">
    <source>
        <dbReference type="Proteomes" id="UP000245626"/>
    </source>
</evidence>
<dbReference type="Proteomes" id="UP000245626">
    <property type="component" value="Unassembled WGS sequence"/>
</dbReference>
<keyword evidence="2" id="KW-1185">Reference proteome</keyword>
<evidence type="ECO:0000313" key="1">
    <source>
        <dbReference type="EMBL" id="PWN52984.1"/>
    </source>
</evidence>
<dbReference type="EMBL" id="KZ819747">
    <property type="protein sequence ID" value="PWN52984.1"/>
    <property type="molecule type" value="Genomic_DNA"/>
</dbReference>